<protein>
    <submittedName>
        <fullName evidence="1">Uncharacterized protein</fullName>
    </submittedName>
</protein>
<accession>A0A0E9RA21</accession>
<dbReference type="EMBL" id="GBXM01082581">
    <property type="protein sequence ID" value="JAH25996.1"/>
    <property type="molecule type" value="Transcribed_RNA"/>
</dbReference>
<sequence length="84" mass="9233">MCRSGEAIHSGLPPLSARCHILHGCCLLDLCHPLQASDNTTGGSGIHWLVCGICLNGHHQCLHLQSAETFLAWVFAEWFDPNPW</sequence>
<name>A0A0E9RA21_ANGAN</name>
<reference evidence="1" key="1">
    <citation type="submission" date="2014-11" db="EMBL/GenBank/DDBJ databases">
        <authorList>
            <person name="Amaro Gonzalez C."/>
        </authorList>
    </citation>
    <scope>NUCLEOTIDE SEQUENCE</scope>
</reference>
<reference evidence="1" key="2">
    <citation type="journal article" date="2015" name="Fish Shellfish Immunol.">
        <title>Early steps in the European eel (Anguilla anguilla)-Vibrio vulnificus interaction in the gills: Role of the RtxA13 toxin.</title>
        <authorList>
            <person name="Callol A."/>
            <person name="Pajuelo D."/>
            <person name="Ebbesson L."/>
            <person name="Teles M."/>
            <person name="MacKenzie S."/>
            <person name="Amaro C."/>
        </authorList>
    </citation>
    <scope>NUCLEOTIDE SEQUENCE</scope>
</reference>
<organism evidence="1">
    <name type="scientific">Anguilla anguilla</name>
    <name type="common">European freshwater eel</name>
    <name type="synonym">Muraena anguilla</name>
    <dbReference type="NCBI Taxonomy" id="7936"/>
    <lineage>
        <taxon>Eukaryota</taxon>
        <taxon>Metazoa</taxon>
        <taxon>Chordata</taxon>
        <taxon>Craniata</taxon>
        <taxon>Vertebrata</taxon>
        <taxon>Euteleostomi</taxon>
        <taxon>Actinopterygii</taxon>
        <taxon>Neopterygii</taxon>
        <taxon>Teleostei</taxon>
        <taxon>Anguilliformes</taxon>
        <taxon>Anguillidae</taxon>
        <taxon>Anguilla</taxon>
    </lineage>
</organism>
<proteinExistence type="predicted"/>
<evidence type="ECO:0000313" key="1">
    <source>
        <dbReference type="EMBL" id="JAH25996.1"/>
    </source>
</evidence>
<dbReference type="AlphaFoldDB" id="A0A0E9RA21"/>